<feature type="non-terminal residue" evidence="1">
    <location>
        <position position="64"/>
    </location>
</feature>
<dbReference type="Proteomes" id="UP000823775">
    <property type="component" value="Unassembled WGS sequence"/>
</dbReference>
<name>A0ABS8UW05_DATST</name>
<evidence type="ECO:0000313" key="2">
    <source>
        <dbReference type="Proteomes" id="UP000823775"/>
    </source>
</evidence>
<feature type="non-terminal residue" evidence="1">
    <location>
        <position position="1"/>
    </location>
</feature>
<sequence length="64" mass="6926">GRVRCVHATPADLYASIRATLGARHADACATPYSSMPAPHSSSCARLVHVTEEMLRDGQRDTEM</sequence>
<reference evidence="1 2" key="1">
    <citation type="journal article" date="2021" name="BMC Genomics">
        <title>Datura genome reveals duplications of psychoactive alkaloid biosynthetic genes and high mutation rate following tissue culture.</title>
        <authorList>
            <person name="Rajewski A."/>
            <person name="Carter-House D."/>
            <person name="Stajich J."/>
            <person name="Litt A."/>
        </authorList>
    </citation>
    <scope>NUCLEOTIDE SEQUENCE [LARGE SCALE GENOMIC DNA]</scope>
    <source>
        <strain evidence="1">AR-01</strain>
    </source>
</reference>
<accession>A0ABS8UW05</accession>
<comment type="caution">
    <text evidence="1">The sequence shown here is derived from an EMBL/GenBank/DDBJ whole genome shotgun (WGS) entry which is preliminary data.</text>
</comment>
<dbReference type="EMBL" id="JACEIK010002744">
    <property type="protein sequence ID" value="MCD9638629.1"/>
    <property type="molecule type" value="Genomic_DNA"/>
</dbReference>
<organism evidence="1 2">
    <name type="scientific">Datura stramonium</name>
    <name type="common">Jimsonweed</name>
    <name type="synonym">Common thornapple</name>
    <dbReference type="NCBI Taxonomy" id="4076"/>
    <lineage>
        <taxon>Eukaryota</taxon>
        <taxon>Viridiplantae</taxon>
        <taxon>Streptophyta</taxon>
        <taxon>Embryophyta</taxon>
        <taxon>Tracheophyta</taxon>
        <taxon>Spermatophyta</taxon>
        <taxon>Magnoliopsida</taxon>
        <taxon>eudicotyledons</taxon>
        <taxon>Gunneridae</taxon>
        <taxon>Pentapetalae</taxon>
        <taxon>asterids</taxon>
        <taxon>lamiids</taxon>
        <taxon>Solanales</taxon>
        <taxon>Solanaceae</taxon>
        <taxon>Solanoideae</taxon>
        <taxon>Datureae</taxon>
        <taxon>Datura</taxon>
    </lineage>
</organism>
<keyword evidence="2" id="KW-1185">Reference proteome</keyword>
<gene>
    <name evidence="1" type="ORF">HAX54_022716</name>
</gene>
<evidence type="ECO:0000313" key="1">
    <source>
        <dbReference type="EMBL" id="MCD9638629.1"/>
    </source>
</evidence>
<proteinExistence type="predicted"/>
<protein>
    <submittedName>
        <fullName evidence="1">Uncharacterized protein</fullName>
    </submittedName>
</protein>